<dbReference type="Gene3D" id="3.30.450.20">
    <property type="entry name" value="PAS domain"/>
    <property type="match status" value="1"/>
</dbReference>
<keyword evidence="4" id="KW-0808">Transferase</keyword>
<dbReference type="InterPro" id="IPR011495">
    <property type="entry name" value="Sig_transdc_His_kin_sub2_dim/P"/>
</dbReference>
<evidence type="ECO:0000256" key="2">
    <source>
        <dbReference type="ARBA" id="ARBA00012438"/>
    </source>
</evidence>
<dbReference type="PANTHER" id="PTHR41523:SF8">
    <property type="entry name" value="ETHYLENE RESPONSE SENSOR PROTEIN"/>
    <property type="match status" value="1"/>
</dbReference>
<dbReference type="EMBL" id="JAYJLD010000009">
    <property type="protein sequence ID" value="MEB3101611.1"/>
    <property type="molecule type" value="Genomic_DNA"/>
</dbReference>
<organism evidence="10 11">
    <name type="scientific">Ferviditalea candida</name>
    <dbReference type="NCBI Taxonomy" id="3108399"/>
    <lineage>
        <taxon>Bacteria</taxon>
        <taxon>Bacillati</taxon>
        <taxon>Bacillota</taxon>
        <taxon>Bacilli</taxon>
        <taxon>Bacillales</taxon>
        <taxon>Paenibacillaceae</taxon>
        <taxon>Ferviditalea</taxon>
    </lineage>
</organism>
<dbReference type="Proteomes" id="UP001310386">
    <property type="component" value="Unassembled WGS sequence"/>
</dbReference>
<feature type="domain" description="Histidine kinase" evidence="9">
    <location>
        <begin position="278"/>
        <end position="474"/>
    </location>
</feature>
<dbReference type="Gene3D" id="3.30.565.10">
    <property type="entry name" value="Histidine kinase-like ATPase, C-terminal domain"/>
    <property type="match status" value="1"/>
</dbReference>
<evidence type="ECO:0000313" key="11">
    <source>
        <dbReference type="Proteomes" id="UP001310386"/>
    </source>
</evidence>
<reference evidence="10" key="1">
    <citation type="submission" date="2023-12" db="EMBL/GenBank/DDBJ databases">
        <title>Fervidustalea candida gen. nov., sp. nov., a novel member of the family Paenibacillaceae isolated from a geothermal area.</title>
        <authorList>
            <person name="Li W.-J."/>
            <person name="Jiao J.-Y."/>
            <person name="Chen Y."/>
        </authorList>
    </citation>
    <scope>NUCLEOTIDE SEQUENCE</scope>
    <source>
        <strain evidence="10">SYSU GA230002</strain>
    </source>
</reference>
<keyword evidence="3" id="KW-0597">Phosphoprotein</keyword>
<evidence type="ECO:0000313" key="10">
    <source>
        <dbReference type="EMBL" id="MEB3101611.1"/>
    </source>
</evidence>
<dbReference type="InterPro" id="IPR022066">
    <property type="entry name" value="PdtaS_GAF"/>
</dbReference>
<dbReference type="InterPro" id="IPR005467">
    <property type="entry name" value="His_kinase_dom"/>
</dbReference>
<comment type="catalytic activity">
    <reaction evidence="1">
        <text>ATP + protein L-histidine = ADP + protein N-phospho-L-histidine.</text>
        <dbReference type="EC" id="2.7.13.3"/>
    </reaction>
</comment>
<dbReference type="Pfam" id="PF12282">
    <property type="entry name" value="GAF_PdtaS"/>
    <property type="match status" value="1"/>
</dbReference>
<dbReference type="GO" id="GO:0016301">
    <property type="term" value="F:kinase activity"/>
    <property type="evidence" value="ECO:0007669"/>
    <property type="project" value="UniProtKB-KW"/>
</dbReference>
<dbReference type="SUPFAM" id="SSF55874">
    <property type="entry name" value="ATPase domain of HSP90 chaperone/DNA topoisomerase II/histidine kinase"/>
    <property type="match status" value="1"/>
</dbReference>
<evidence type="ECO:0000256" key="8">
    <source>
        <dbReference type="ARBA" id="ARBA00023012"/>
    </source>
</evidence>
<gene>
    <name evidence="10" type="ORF">VF724_08040</name>
</gene>
<dbReference type="EC" id="2.7.13.3" evidence="2"/>
<dbReference type="Pfam" id="PF02518">
    <property type="entry name" value="HATPase_c"/>
    <property type="match status" value="1"/>
</dbReference>
<dbReference type="InterPro" id="IPR036890">
    <property type="entry name" value="HATPase_C_sf"/>
</dbReference>
<dbReference type="Pfam" id="PF07568">
    <property type="entry name" value="HisKA_2"/>
    <property type="match status" value="1"/>
</dbReference>
<dbReference type="PROSITE" id="PS50109">
    <property type="entry name" value="HIS_KIN"/>
    <property type="match status" value="1"/>
</dbReference>
<proteinExistence type="predicted"/>
<evidence type="ECO:0000256" key="5">
    <source>
        <dbReference type="ARBA" id="ARBA00022741"/>
    </source>
</evidence>
<keyword evidence="6 10" id="KW-0418">Kinase</keyword>
<keyword evidence="7" id="KW-0067">ATP-binding</keyword>
<dbReference type="RefSeq" id="WP_371753730.1">
    <property type="nucleotide sequence ID" value="NZ_JAYJLD010000009.1"/>
</dbReference>
<evidence type="ECO:0000259" key="9">
    <source>
        <dbReference type="PROSITE" id="PS50109"/>
    </source>
</evidence>
<evidence type="ECO:0000256" key="7">
    <source>
        <dbReference type="ARBA" id="ARBA00022840"/>
    </source>
</evidence>
<sequence length="486" mass="53754">MSQIRELCRERTTLEDKDIQIIEEMADFLQIYADISQADVFIDCPVPEKGAALVVAQAHPKTAQSLYHTSVVGQLAYAKHEPAVLFSLLSGQPVIGSRGISQENIVMQQNVVPIQASGRIIGAFILEQDISDKVEQEKNVELLMETTEQLSETLLGVAMSEGQVTSLMHEGLVLIDQEHRITYTNARAFDLLISVGNEAPVKGQKIEQMFFGKLSKDLLLQGGMFCEELQMGAVSLEVKYVSLYRAHQAVGGLILIRDITDLKEKEKQLMIKSAVIKEIHHRVKNNLQTVSSLLRLQSRRIESEEVKGIFLDSINRINSIAVIHEILAYEGLDAIDFREVVERIGKIIISSAAKPDQTIGINVSGAALLIPADKATTLALVINELIQNSVVHAFSSRRKGFIEIELFHNNQFVQIHLSDDGIGIGDYPASVLANRGRLGLKIVETLVKEDLCGILEFHDYGLGTEVQITFPISEGLMHDADKNSGR</sequence>
<dbReference type="SMART" id="SM00387">
    <property type="entry name" value="HATPase_c"/>
    <property type="match status" value="1"/>
</dbReference>
<evidence type="ECO:0000256" key="1">
    <source>
        <dbReference type="ARBA" id="ARBA00000085"/>
    </source>
</evidence>
<protein>
    <recommendedName>
        <fullName evidence="2">histidine kinase</fullName>
        <ecNumber evidence="2">2.7.13.3</ecNumber>
    </recommendedName>
</protein>
<dbReference type="InterPro" id="IPR038424">
    <property type="entry name" value="H_kinase_PdtaS_GAF_sf"/>
</dbReference>
<evidence type="ECO:0000256" key="3">
    <source>
        <dbReference type="ARBA" id="ARBA00022553"/>
    </source>
</evidence>
<keyword evidence="5" id="KW-0547">Nucleotide-binding</keyword>
<keyword evidence="8" id="KW-0902">Two-component regulatory system</keyword>
<comment type="caution">
    <text evidence="10">The sequence shown here is derived from an EMBL/GenBank/DDBJ whole genome shotgun (WGS) entry which is preliminary data.</text>
</comment>
<dbReference type="InterPro" id="IPR003594">
    <property type="entry name" value="HATPase_dom"/>
</dbReference>
<dbReference type="PANTHER" id="PTHR41523">
    <property type="entry name" value="TWO-COMPONENT SYSTEM SENSOR PROTEIN"/>
    <property type="match status" value="1"/>
</dbReference>
<dbReference type="Gene3D" id="3.30.450.280">
    <property type="entry name" value="GAF domain"/>
    <property type="match status" value="1"/>
</dbReference>
<keyword evidence="11" id="KW-1185">Reference proteome</keyword>
<accession>A0ABU5ZIV2</accession>
<name>A0ABU5ZIV2_9BACL</name>
<evidence type="ECO:0000256" key="6">
    <source>
        <dbReference type="ARBA" id="ARBA00022777"/>
    </source>
</evidence>
<evidence type="ECO:0000256" key="4">
    <source>
        <dbReference type="ARBA" id="ARBA00022679"/>
    </source>
</evidence>